<proteinExistence type="predicted"/>
<feature type="region of interest" description="Disordered" evidence="1">
    <location>
        <begin position="1"/>
        <end position="105"/>
    </location>
</feature>
<protein>
    <submittedName>
        <fullName evidence="2">Uncharacterized protein</fullName>
    </submittedName>
</protein>
<name>A0A834PHN6_MARMO</name>
<feature type="compositionally biased region" description="Polar residues" evidence="1">
    <location>
        <begin position="13"/>
        <end position="23"/>
    </location>
</feature>
<dbReference type="EMBL" id="WJEC01008855">
    <property type="protein sequence ID" value="KAF7459543.1"/>
    <property type="molecule type" value="Genomic_DNA"/>
</dbReference>
<gene>
    <name evidence="2" type="ORF">GHT09_020542</name>
</gene>
<feature type="compositionally biased region" description="Low complexity" evidence="1">
    <location>
        <begin position="27"/>
        <end position="38"/>
    </location>
</feature>
<comment type="caution">
    <text evidence="2">The sequence shown here is derived from an EMBL/GenBank/DDBJ whole genome shotgun (WGS) entry which is preliminary data.</text>
</comment>
<organism evidence="2 3">
    <name type="scientific">Marmota monax</name>
    <name type="common">Woodchuck</name>
    <dbReference type="NCBI Taxonomy" id="9995"/>
    <lineage>
        <taxon>Eukaryota</taxon>
        <taxon>Metazoa</taxon>
        <taxon>Chordata</taxon>
        <taxon>Craniata</taxon>
        <taxon>Vertebrata</taxon>
        <taxon>Euteleostomi</taxon>
        <taxon>Mammalia</taxon>
        <taxon>Eutheria</taxon>
        <taxon>Euarchontoglires</taxon>
        <taxon>Glires</taxon>
        <taxon>Rodentia</taxon>
        <taxon>Sciuromorpha</taxon>
        <taxon>Sciuridae</taxon>
        <taxon>Xerinae</taxon>
        <taxon>Marmotini</taxon>
        <taxon>Marmota</taxon>
    </lineage>
</organism>
<evidence type="ECO:0000313" key="3">
    <source>
        <dbReference type="Proteomes" id="UP000662637"/>
    </source>
</evidence>
<sequence>MENARLLQIKGTGANSSFNSTPRSWRPVSGAPSPAPAVHKPKKPEGASSWGPSTCQKCHSRQAHAQKASAKDKGSGGGGKKEGEEGGQAQRPQAAWPPLHSPPPCAAEAAVPGRFLKQLPAYPHWLSPLAKAIAMVTVSHPVANGLAAVGPLPLPTSGLTISL</sequence>
<dbReference type="AlphaFoldDB" id="A0A834PHN6"/>
<reference evidence="2" key="1">
    <citation type="submission" date="2020-08" db="EMBL/GenBank/DDBJ databases">
        <authorList>
            <person name="Shumante A."/>
            <person name="Zimin A.V."/>
            <person name="Puiu D."/>
            <person name="Salzberg S.L."/>
        </authorList>
    </citation>
    <scope>NUCLEOTIDE SEQUENCE</scope>
    <source>
        <strain evidence="2">WC2-LM</strain>
        <tissue evidence="2">Liver</tissue>
    </source>
</reference>
<feature type="compositionally biased region" description="Basic and acidic residues" evidence="1">
    <location>
        <begin position="69"/>
        <end position="84"/>
    </location>
</feature>
<dbReference type="Proteomes" id="UP000662637">
    <property type="component" value="Unassembled WGS sequence"/>
</dbReference>
<evidence type="ECO:0000256" key="1">
    <source>
        <dbReference type="SAM" id="MobiDB-lite"/>
    </source>
</evidence>
<evidence type="ECO:0000313" key="2">
    <source>
        <dbReference type="EMBL" id="KAF7459543.1"/>
    </source>
</evidence>
<accession>A0A834PHN6</accession>